<dbReference type="Gene3D" id="3.10.660.10">
    <property type="entry name" value="DPH Zinc finger"/>
    <property type="match status" value="1"/>
</dbReference>
<dbReference type="GO" id="GO:0046872">
    <property type="term" value="F:metal ion binding"/>
    <property type="evidence" value="ECO:0007669"/>
    <property type="project" value="UniProtKB-KW"/>
</dbReference>
<proteinExistence type="inferred from homology"/>
<name>A0AA40EUT9_9PEZI</name>
<feature type="compositionally biased region" description="Low complexity" evidence="12">
    <location>
        <begin position="47"/>
        <end position="65"/>
    </location>
</feature>
<keyword evidence="7" id="KW-0963">Cytoplasm</keyword>
<dbReference type="PANTHER" id="PTHR21454:SF46">
    <property type="entry name" value="DIPHTHAMIDE BIOSYNTHESIS PROTEIN 4"/>
    <property type="match status" value="1"/>
</dbReference>
<dbReference type="PROSITE" id="PS51074">
    <property type="entry name" value="DPH_MB"/>
    <property type="match status" value="1"/>
</dbReference>
<gene>
    <name evidence="15" type="ORF">B0T18DRAFT_488578</name>
</gene>
<evidence type="ECO:0000256" key="9">
    <source>
        <dbReference type="ARBA" id="ARBA00022833"/>
    </source>
</evidence>
<dbReference type="InterPro" id="IPR036869">
    <property type="entry name" value="J_dom_sf"/>
</dbReference>
<dbReference type="Gene3D" id="1.10.287.110">
    <property type="entry name" value="DnaJ domain"/>
    <property type="match status" value="1"/>
</dbReference>
<evidence type="ECO:0000256" key="7">
    <source>
        <dbReference type="ARBA" id="ARBA00022490"/>
    </source>
</evidence>
<feature type="region of interest" description="Disordered" evidence="12">
    <location>
        <begin position="42"/>
        <end position="65"/>
    </location>
</feature>
<keyword evidence="10" id="KW-0408">Iron</keyword>
<keyword evidence="8" id="KW-0479">Metal-binding</keyword>
<dbReference type="InterPro" id="IPR001623">
    <property type="entry name" value="DnaJ_domain"/>
</dbReference>
<comment type="function">
    <text evidence="1">Required for the first step of diphthamide biosynthesis, the transfer of 3-amino-3-carboxypropyl from S-adenosyl-L-methionine to a histidine residue. Diphthamide is a post-translational modification of histidine which occurs in elongation factor 2.</text>
</comment>
<keyword evidence="9" id="KW-0862">Zinc</keyword>
<dbReference type="PANTHER" id="PTHR21454">
    <property type="entry name" value="DPH3 HOMOLOG-RELATED"/>
    <property type="match status" value="1"/>
</dbReference>
<dbReference type="SUPFAM" id="SSF46565">
    <property type="entry name" value="Chaperone J-domain"/>
    <property type="match status" value="1"/>
</dbReference>
<dbReference type="Proteomes" id="UP001172155">
    <property type="component" value="Unassembled WGS sequence"/>
</dbReference>
<evidence type="ECO:0000313" key="15">
    <source>
        <dbReference type="EMBL" id="KAK0745895.1"/>
    </source>
</evidence>
<evidence type="ECO:0000256" key="10">
    <source>
        <dbReference type="ARBA" id="ARBA00023004"/>
    </source>
</evidence>
<evidence type="ECO:0000259" key="14">
    <source>
        <dbReference type="PROSITE" id="PS51074"/>
    </source>
</evidence>
<dbReference type="PROSITE" id="PS50076">
    <property type="entry name" value="DNAJ_2"/>
    <property type="match status" value="1"/>
</dbReference>
<evidence type="ECO:0000256" key="5">
    <source>
        <dbReference type="ARBA" id="ARBA00006169"/>
    </source>
</evidence>
<evidence type="ECO:0000256" key="6">
    <source>
        <dbReference type="ARBA" id="ARBA00021797"/>
    </source>
</evidence>
<comment type="pathway">
    <text evidence="4">Protein modification; peptidyl-diphthamide biosynthesis.</text>
</comment>
<evidence type="ECO:0000256" key="11">
    <source>
        <dbReference type="ARBA" id="ARBA00023242"/>
    </source>
</evidence>
<dbReference type="AlphaFoldDB" id="A0AA40EUT9"/>
<dbReference type="EMBL" id="JAUKUD010000004">
    <property type="protein sequence ID" value="KAK0745895.1"/>
    <property type="molecule type" value="Genomic_DNA"/>
</dbReference>
<dbReference type="SMART" id="SM00271">
    <property type="entry name" value="DnaJ"/>
    <property type="match status" value="1"/>
</dbReference>
<organism evidence="15 16">
    <name type="scientific">Schizothecium vesticola</name>
    <dbReference type="NCBI Taxonomy" id="314040"/>
    <lineage>
        <taxon>Eukaryota</taxon>
        <taxon>Fungi</taxon>
        <taxon>Dikarya</taxon>
        <taxon>Ascomycota</taxon>
        <taxon>Pezizomycotina</taxon>
        <taxon>Sordariomycetes</taxon>
        <taxon>Sordariomycetidae</taxon>
        <taxon>Sordariales</taxon>
        <taxon>Schizotheciaceae</taxon>
        <taxon>Schizothecium</taxon>
    </lineage>
</organism>
<evidence type="ECO:0000259" key="13">
    <source>
        <dbReference type="PROSITE" id="PS50076"/>
    </source>
</evidence>
<dbReference type="SUPFAM" id="SSF144217">
    <property type="entry name" value="CSL zinc finger"/>
    <property type="match status" value="1"/>
</dbReference>
<dbReference type="InterPro" id="IPR036671">
    <property type="entry name" value="DPH_MB_sf"/>
</dbReference>
<evidence type="ECO:0000256" key="4">
    <source>
        <dbReference type="ARBA" id="ARBA00005156"/>
    </source>
</evidence>
<feature type="domain" description="J" evidence="13">
    <location>
        <begin position="5"/>
        <end position="92"/>
    </location>
</feature>
<dbReference type="GO" id="GO:0005634">
    <property type="term" value="C:nucleus"/>
    <property type="evidence" value="ECO:0007669"/>
    <property type="project" value="UniProtKB-SubCell"/>
</dbReference>
<evidence type="ECO:0000256" key="8">
    <source>
        <dbReference type="ARBA" id="ARBA00022723"/>
    </source>
</evidence>
<evidence type="ECO:0000256" key="2">
    <source>
        <dbReference type="ARBA" id="ARBA00004123"/>
    </source>
</evidence>
<feature type="domain" description="DPH-type MB" evidence="14">
    <location>
        <begin position="115"/>
        <end position="163"/>
    </location>
</feature>
<evidence type="ECO:0000313" key="16">
    <source>
        <dbReference type="Proteomes" id="UP001172155"/>
    </source>
</evidence>
<dbReference type="Pfam" id="PF00226">
    <property type="entry name" value="DnaJ"/>
    <property type="match status" value="1"/>
</dbReference>
<evidence type="ECO:0000256" key="3">
    <source>
        <dbReference type="ARBA" id="ARBA00004496"/>
    </source>
</evidence>
<protein>
    <recommendedName>
        <fullName evidence="6">Diphthamide biosynthesis protein 4</fullName>
    </recommendedName>
</protein>
<keyword evidence="11" id="KW-0539">Nucleus</keyword>
<evidence type="ECO:0000256" key="1">
    <source>
        <dbReference type="ARBA" id="ARBA00003474"/>
    </source>
</evidence>
<keyword evidence="16" id="KW-1185">Reference proteome</keyword>
<reference evidence="15" key="1">
    <citation type="submission" date="2023-06" db="EMBL/GenBank/DDBJ databases">
        <title>Genome-scale phylogeny and comparative genomics of the fungal order Sordariales.</title>
        <authorList>
            <consortium name="Lawrence Berkeley National Laboratory"/>
            <person name="Hensen N."/>
            <person name="Bonometti L."/>
            <person name="Westerberg I."/>
            <person name="Brannstrom I.O."/>
            <person name="Guillou S."/>
            <person name="Cros-Aarteil S."/>
            <person name="Calhoun S."/>
            <person name="Haridas S."/>
            <person name="Kuo A."/>
            <person name="Mondo S."/>
            <person name="Pangilinan J."/>
            <person name="Riley R."/>
            <person name="LaButti K."/>
            <person name="Andreopoulos B."/>
            <person name="Lipzen A."/>
            <person name="Chen C."/>
            <person name="Yanf M."/>
            <person name="Daum C."/>
            <person name="Ng V."/>
            <person name="Clum A."/>
            <person name="Steindorff A."/>
            <person name="Ohm R."/>
            <person name="Martin F."/>
            <person name="Silar P."/>
            <person name="Natvig D."/>
            <person name="Lalanne C."/>
            <person name="Gautier V."/>
            <person name="Ament-velasquez S.L."/>
            <person name="Kruys A."/>
            <person name="Hutchinson M.I."/>
            <person name="Powell A.J."/>
            <person name="Barry K."/>
            <person name="Miller A.N."/>
            <person name="Grigoriev I.V."/>
            <person name="Debuchy R."/>
            <person name="Gladieux P."/>
            <person name="Thoren M.H."/>
            <person name="Johannesson H."/>
        </authorList>
    </citation>
    <scope>NUCLEOTIDE SEQUENCE</scope>
    <source>
        <strain evidence="15">SMH3187-1</strain>
    </source>
</reference>
<dbReference type="GO" id="GO:0017183">
    <property type="term" value="P:protein histidyl modification to diphthamide"/>
    <property type="evidence" value="ECO:0007669"/>
    <property type="project" value="InterPro"/>
</dbReference>
<accession>A0AA40EUT9</accession>
<dbReference type="CDD" id="cd06257">
    <property type="entry name" value="DnaJ"/>
    <property type="match status" value="1"/>
</dbReference>
<comment type="similarity">
    <text evidence="5">Belongs to the DPH4 family.</text>
</comment>
<evidence type="ECO:0000256" key="12">
    <source>
        <dbReference type="SAM" id="MobiDB-lite"/>
    </source>
</evidence>
<dbReference type="GO" id="GO:0005737">
    <property type="term" value="C:cytoplasm"/>
    <property type="evidence" value="ECO:0007669"/>
    <property type="project" value="UniProtKB-SubCell"/>
</dbReference>
<comment type="caution">
    <text evidence="15">The sequence shown here is derived from an EMBL/GenBank/DDBJ whole genome shotgun (WGS) entry which is preliminary data.</text>
</comment>
<comment type="subcellular location">
    <subcellularLocation>
        <location evidence="3">Cytoplasm</location>
    </subcellularLocation>
    <subcellularLocation>
        <location evidence="2">Nucleus</location>
    </subcellularLocation>
</comment>
<dbReference type="InterPro" id="IPR007872">
    <property type="entry name" value="DPH_MB_dom"/>
</dbReference>
<sequence length="163" mass="17983">MPPPTYYEILSLPPSLLPTSTTPSPSHNQLLKRAYRRALLNHHPDKTNTPTTTTPSSTTPTPKTTTYTIDQITLAYTTLSTPSLRAAYDRVLVLAIPSSSHQDQDQGYQDQRKTGLETVDLDDLSYDEDAGAGGKGEWFRACRCGNARGFRVGEEDLDEALLQ</sequence>
<dbReference type="InterPro" id="IPR044248">
    <property type="entry name" value="DPH3/4-like"/>
</dbReference>